<evidence type="ECO:0000313" key="1">
    <source>
        <dbReference type="EMBL" id="KAH9426758.1"/>
    </source>
</evidence>
<proteinExistence type="predicted"/>
<protein>
    <submittedName>
        <fullName evidence="1">Uncharacterized protein</fullName>
    </submittedName>
</protein>
<sequence length="33" mass="3726">MSEFGDDDDHSPEMFIFQSHISITGFTPSSSLY</sequence>
<reference evidence="1 2" key="1">
    <citation type="journal article" date="2018" name="J. Allergy Clin. Immunol.">
        <title>High-quality assembly of Dermatophagoides pteronyssinus genome and transcriptome reveals a wide range of novel allergens.</title>
        <authorList>
            <person name="Liu X.Y."/>
            <person name="Yang K.Y."/>
            <person name="Wang M.Q."/>
            <person name="Kwok J.S."/>
            <person name="Zeng X."/>
            <person name="Yang Z."/>
            <person name="Xiao X.J."/>
            <person name="Lau C.P."/>
            <person name="Li Y."/>
            <person name="Huang Z.M."/>
            <person name="Ba J.G."/>
            <person name="Yim A.K."/>
            <person name="Ouyang C.Y."/>
            <person name="Ngai S.M."/>
            <person name="Chan T.F."/>
            <person name="Leung E.L."/>
            <person name="Liu L."/>
            <person name="Liu Z.G."/>
            <person name="Tsui S.K."/>
        </authorList>
    </citation>
    <scope>NUCLEOTIDE SEQUENCE [LARGE SCALE GENOMIC DNA]</scope>
    <source>
        <strain evidence="1">Derp</strain>
    </source>
</reference>
<dbReference type="Proteomes" id="UP000887458">
    <property type="component" value="Unassembled WGS sequence"/>
</dbReference>
<reference evidence="1 2" key="2">
    <citation type="journal article" date="2022" name="Mol. Biol. Evol.">
        <title>Comparative Genomics Reveals Insights into the Divergent Evolution of Astigmatic Mites and Household Pest Adaptations.</title>
        <authorList>
            <person name="Xiong Q."/>
            <person name="Wan A.T."/>
            <person name="Liu X."/>
            <person name="Fung C.S."/>
            <person name="Xiao X."/>
            <person name="Malainual N."/>
            <person name="Hou J."/>
            <person name="Wang L."/>
            <person name="Wang M."/>
            <person name="Yang K.Y."/>
            <person name="Cui Y."/>
            <person name="Leung E.L."/>
            <person name="Nong W."/>
            <person name="Shin S.K."/>
            <person name="Au S.W."/>
            <person name="Jeong K.Y."/>
            <person name="Chew F.T."/>
            <person name="Hui J.H."/>
            <person name="Leung T.F."/>
            <person name="Tungtrongchitr A."/>
            <person name="Zhong N."/>
            <person name="Liu Z."/>
            <person name="Tsui S.K."/>
        </authorList>
    </citation>
    <scope>NUCLEOTIDE SEQUENCE [LARGE SCALE GENOMIC DNA]</scope>
    <source>
        <strain evidence="1">Derp</strain>
    </source>
</reference>
<organism evidence="1 2">
    <name type="scientific">Dermatophagoides pteronyssinus</name>
    <name type="common">European house dust mite</name>
    <dbReference type="NCBI Taxonomy" id="6956"/>
    <lineage>
        <taxon>Eukaryota</taxon>
        <taxon>Metazoa</taxon>
        <taxon>Ecdysozoa</taxon>
        <taxon>Arthropoda</taxon>
        <taxon>Chelicerata</taxon>
        <taxon>Arachnida</taxon>
        <taxon>Acari</taxon>
        <taxon>Acariformes</taxon>
        <taxon>Sarcoptiformes</taxon>
        <taxon>Astigmata</taxon>
        <taxon>Psoroptidia</taxon>
        <taxon>Analgoidea</taxon>
        <taxon>Pyroglyphidae</taxon>
        <taxon>Dermatophagoidinae</taxon>
        <taxon>Dermatophagoides</taxon>
    </lineage>
</organism>
<gene>
    <name evidence="1" type="ORF">DERP_002858</name>
</gene>
<accession>A0ABQ8JVW2</accession>
<name>A0ABQ8JVW2_DERPT</name>
<comment type="caution">
    <text evidence="1">The sequence shown here is derived from an EMBL/GenBank/DDBJ whole genome shotgun (WGS) entry which is preliminary data.</text>
</comment>
<evidence type="ECO:0000313" key="2">
    <source>
        <dbReference type="Proteomes" id="UP000887458"/>
    </source>
</evidence>
<dbReference type="EMBL" id="NJHN03000008">
    <property type="protein sequence ID" value="KAH9426758.1"/>
    <property type="molecule type" value="Genomic_DNA"/>
</dbReference>
<keyword evidence="2" id="KW-1185">Reference proteome</keyword>